<dbReference type="AlphaFoldDB" id="A0A9P7YJ29"/>
<sequence>LVDDEICSLKISTDEGYKSYAVPRDHLSRRGTGVLLVYNVLNHTSFTNIQQYLLDLQRHWSISKGKTGGISKPPSSVFRNRSMILVGYSPTSLSTREVPFDHGRDLASRLGCKFRELRGDQGTHVQDTFYEVIRLMREKDKRAQEISRARAKRSIFKRHIPPTTSMASAYHFGPG</sequence>
<evidence type="ECO:0000256" key="2">
    <source>
        <dbReference type="ARBA" id="ARBA00023134"/>
    </source>
</evidence>
<dbReference type="SMART" id="SM00173">
    <property type="entry name" value="RAS"/>
    <property type="match status" value="1"/>
</dbReference>
<dbReference type="GO" id="GO:0005525">
    <property type="term" value="F:GTP binding"/>
    <property type="evidence" value="ECO:0007669"/>
    <property type="project" value="UniProtKB-KW"/>
</dbReference>
<reference evidence="3" key="1">
    <citation type="journal article" date="2021" name="IMA Fungus">
        <title>Genomic characterization of three marine fungi, including Emericellopsis atlantica sp. nov. with signatures of a generalist lifestyle and marine biomass degradation.</title>
        <authorList>
            <person name="Hagestad O.C."/>
            <person name="Hou L."/>
            <person name="Andersen J.H."/>
            <person name="Hansen E.H."/>
            <person name="Altermark B."/>
            <person name="Li C."/>
            <person name="Kuhnert E."/>
            <person name="Cox R.J."/>
            <person name="Crous P.W."/>
            <person name="Spatafora J.W."/>
            <person name="Lail K."/>
            <person name="Amirebrahimi M."/>
            <person name="Lipzen A."/>
            <person name="Pangilinan J."/>
            <person name="Andreopoulos W."/>
            <person name="Hayes R.D."/>
            <person name="Ng V."/>
            <person name="Grigoriev I.V."/>
            <person name="Jackson S.A."/>
            <person name="Sutton T.D.S."/>
            <person name="Dobson A.D.W."/>
            <person name="Rama T."/>
        </authorList>
    </citation>
    <scope>NUCLEOTIDE SEQUENCE</scope>
    <source>
        <strain evidence="3">TRa018bII</strain>
    </source>
</reference>
<accession>A0A9P7YJ29</accession>
<dbReference type="SUPFAM" id="SSF52540">
    <property type="entry name" value="P-loop containing nucleoside triphosphate hydrolases"/>
    <property type="match status" value="1"/>
</dbReference>
<feature type="non-terminal residue" evidence="3">
    <location>
        <position position="1"/>
    </location>
</feature>
<dbReference type="EMBL" id="MU251480">
    <property type="protein sequence ID" value="KAG9233975.1"/>
    <property type="molecule type" value="Genomic_DNA"/>
</dbReference>
<protein>
    <submittedName>
        <fullName evidence="3">Uncharacterized protein</fullName>
    </submittedName>
</protein>
<evidence type="ECO:0000313" key="4">
    <source>
        <dbReference type="Proteomes" id="UP000824998"/>
    </source>
</evidence>
<dbReference type="Proteomes" id="UP000824998">
    <property type="component" value="Unassembled WGS sequence"/>
</dbReference>
<dbReference type="Gene3D" id="3.40.50.300">
    <property type="entry name" value="P-loop containing nucleotide triphosphate hydrolases"/>
    <property type="match status" value="1"/>
</dbReference>
<dbReference type="PANTHER" id="PTHR24070">
    <property type="entry name" value="RAS, DI-RAS, AND RHEB FAMILY MEMBERS OF SMALL GTPASE SUPERFAMILY"/>
    <property type="match status" value="1"/>
</dbReference>
<comment type="caution">
    <text evidence="3">The sequence shown here is derived from an EMBL/GenBank/DDBJ whole genome shotgun (WGS) entry which is preliminary data.</text>
</comment>
<dbReference type="GO" id="GO:0003924">
    <property type="term" value="F:GTPase activity"/>
    <property type="evidence" value="ECO:0007669"/>
    <property type="project" value="InterPro"/>
</dbReference>
<dbReference type="InterPro" id="IPR001806">
    <property type="entry name" value="Small_GTPase"/>
</dbReference>
<gene>
    <name evidence="3" type="ORF">BJ875DRAFT_510851</name>
</gene>
<keyword evidence="4" id="KW-1185">Reference proteome</keyword>
<dbReference type="InterPro" id="IPR020849">
    <property type="entry name" value="Small_GTPase_Ras-type"/>
</dbReference>
<name>A0A9P7YJ29_9HELO</name>
<dbReference type="InterPro" id="IPR027417">
    <property type="entry name" value="P-loop_NTPase"/>
</dbReference>
<dbReference type="PROSITE" id="PS51419">
    <property type="entry name" value="RAB"/>
    <property type="match status" value="1"/>
</dbReference>
<keyword evidence="2" id="KW-0342">GTP-binding</keyword>
<evidence type="ECO:0000256" key="1">
    <source>
        <dbReference type="ARBA" id="ARBA00022741"/>
    </source>
</evidence>
<keyword evidence="1" id="KW-0547">Nucleotide-binding</keyword>
<dbReference type="GO" id="GO:0007165">
    <property type="term" value="P:signal transduction"/>
    <property type="evidence" value="ECO:0007669"/>
    <property type="project" value="InterPro"/>
</dbReference>
<dbReference type="GO" id="GO:0016020">
    <property type="term" value="C:membrane"/>
    <property type="evidence" value="ECO:0007669"/>
    <property type="project" value="InterPro"/>
</dbReference>
<dbReference type="OrthoDB" id="5976022at2759"/>
<dbReference type="Pfam" id="PF00071">
    <property type="entry name" value="Ras"/>
    <property type="match status" value="1"/>
</dbReference>
<evidence type="ECO:0000313" key="3">
    <source>
        <dbReference type="EMBL" id="KAG9233975.1"/>
    </source>
</evidence>
<organism evidence="3 4">
    <name type="scientific">Amylocarpus encephaloides</name>
    <dbReference type="NCBI Taxonomy" id="45428"/>
    <lineage>
        <taxon>Eukaryota</taxon>
        <taxon>Fungi</taxon>
        <taxon>Dikarya</taxon>
        <taxon>Ascomycota</taxon>
        <taxon>Pezizomycotina</taxon>
        <taxon>Leotiomycetes</taxon>
        <taxon>Helotiales</taxon>
        <taxon>Helotiales incertae sedis</taxon>
        <taxon>Amylocarpus</taxon>
    </lineage>
</organism>
<proteinExistence type="predicted"/>
<dbReference type="PROSITE" id="PS51421">
    <property type="entry name" value="RAS"/>
    <property type="match status" value="1"/>
</dbReference>